<keyword evidence="7" id="KW-0406">Ion transport</keyword>
<keyword evidence="5" id="KW-0812">Transmembrane</keyword>
<dbReference type="PANTHER" id="PTHR32552:SF81">
    <property type="entry name" value="TONB-DEPENDENT OUTER MEMBRANE RECEPTOR"/>
    <property type="match status" value="1"/>
</dbReference>
<evidence type="ECO:0000256" key="4">
    <source>
        <dbReference type="ARBA" id="ARBA00022496"/>
    </source>
</evidence>
<sequence>MAKTDSDDVLHVNGLSQFEDERWPLWRGRLSIRGSLDTTGGLRYQRDDVTRTRTSSYASVPLDFDETFDAWLPKVSLAYEATQNVTLGALVNKGYNPGGINLSFARQDYVAFDEESVWNYELFSRAVFLTTD</sequence>
<evidence type="ECO:0000256" key="3">
    <source>
        <dbReference type="ARBA" id="ARBA00022452"/>
    </source>
</evidence>
<evidence type="ECO:0000256" key="1">
    <source>
        <dbReference type="ARBA" id="ARBA00004571"/>
    </source>
</evidence>
<keyword evidence="9" id="KW-0472">Membrane</keyword>
<comment type="subcellular location">
    <subcellularLocation>
        <location evidence="1">Cell outer membrane</location>
        <topology evidence="1">Multi-pass membrane protein</topology>
    </subcellularLocation>
</comment>
<evidence type="ECO:0000313" key="12">
    <source>
        <dbReference type="EMBL" id="RUA22714.1"/>
    </source>
</evidence>
<dbReference type="GO" id="GO:0006826">
    <property type="term" value="P:iron ion transport"/>
    <property type="evidence" value="ECO:0007669"/>
    <property type="project" value="UniProtKB-KW"/>
</dbReference>
<evidence type="ECO:0000256" key="10">
    <source>
        <dbReference type="ARBA" id="ARBA00023237"/>
    </source>
</evidence>
<dbReference type="InterPro" id="IPR000531">
    <property type="entry name" value="Beta-barrel_TonB"/>
</dbReference>
<dbReference type="PANTHER" id="PTHR32552">
    <property type="entry name" value="FERRICHROME IRON RECEPTOR-RELATED"/>
    <property type="match status" value="1"/>
</dbReference>
<organism evidence="12">
    <name type="scientific">Billgrantia gudaonensis</name>
    <dbReference type="NCBI Taxonomy" id="376427"/>
    <lineage>
        <taxon>Bacteria</taxon>
        <taxon>Pseudomonadati</taxon>
        <taxon>Pseudomonadota</taxon>
        <taxon>Gammaproteobacteria</taxon>
        <taxon>Oceanospirillales</taxon>
        <taxon>Halomonadaceae</taxon>
        <taxon>Billgrantia</taxon>
    </lineage>
</organism>
<dbReference type="InterPro" id="IPR036942">
    <property type="entry name" value="Beta-barrel_TonB_sf"/>
</dbReference>
<evidence type="ECO:0000256" key="7">
    <source>
        <dbReference type="ARBA" id="ARBA00023065"/>
    </source>
</evidence>
<dbReference type="EMBL" id="RXHI01000011">
    <property type="protein sequence ID" value="RUA22714.1"/>
    <property type="molecule type" value="Genomic_DNA"/>
</dbReference>
<dbReference type="GO" id="GO:0009279">
    <property type="term" value="C:cell outer membrane"/>
    <property type="evidence" value="ECO:0007669"/>
    <property type="project" value="UniProtKB-SubCell"/>
</dbReference>
<name>A0A432JK88_9GAMM</name>
<comment type="caution">
    <text evidence="12">The sequence shown here is derived from an EMBL/GenBank/DDBJ whole genome shotgun (WGS) entry which is preliminary data.</text>
</comment>
<keyword evidence="12" id="KW-0675">Receptor</keyword>
<evidence type="ECO:0000259" key="11">
    <source>
        <dbReference type="Pfam" id="PF00593"/>
    </source>
</evidence>
<feature type="domain" description="TonB-dependent receptor-like beta-barrel" evidence="11">
    <location>
        <begin position="29"/>
        <end position="122"/>
    </location>
</feature>
<evidence type="ECO:0000256" key="6">
    <source>
        <dbReference type="ARBA" id="ARBA00023004"/>
    </source>
</evidence>
<evidence type="ECO:0000256" key="2">
    <source>
        <dbReference type="ARBA" id="ARBA00022448"/>
    </source>
</evidence>
<keyword evidence="8" id="KW-0798">TonB box</keyword>
<evidence type="ECO:0000256" key="8">
    <source>
        <dbReference type="ARBA" id="ARBA00023077"/>
    </source>
</evidence>
<dbReference type="Gene3D" id="2.40.170.20">
    <property type="entry name" value="TonB-dependent receptor, beta-barrel domain"/>
    <property type="match status" value="1"/>
</dbReference>
<gene>
    <name evidence="12" type="ORF">DSL92_04415</name>
</gene>
<dbReference type="Pfam" id="PF00593">
    <property type="entry name" value="TonB_dep_Rec_b-barrel"/>
    <property type="match status" value="1"/>
</dbReference>
<reference evidence="12" key="1">
    <citation type="submission" date="2018-12" db="EMBL/GenBank/DDBJ databases">
        <authorList>
            <person name="Jadhav K."/>
            <person name="Kushwaha B."/>
            <person name="Jadhav I."/>
        </authorList>
    </citation>
    <scope>NUCLEOTIDE SEQUENCE [LARGE SCALE GENOMIC DNA]</scope>
    <source>
        <strain evidence="12">SBS 10</strain>
    </source>
</reference>
<keyword evidence="3" id="KW-1134">Transmembrane beta strand</keyword>
<keyword evidence="2" id="KW-0813">Transport</keyword>
<proteinExistence type="predicted"/>
<keyword evidence="10" id="KW-0998">Cell outer membrane</keyword>
<keyword evidence="4" id="KW-0410">Iron transport</keyword>
<keyword evidence="6" id="KW-0408">Iron</keyword>
<accession>A0A432JK88</accession>
<evidence type="ECO:0000256" key="5">
    <source>
        <dbReference type="ARBA" id="ARBA00022692"/>
    </source>
</evidence>
<dbReference type="InterPro" id="IPR039426">
    <property type="entry name" value="TonB-dep_rcpt-like"/>
</dbReference>
<evidence type="ECO:0000256" key="9">
    <source>
        <dbReference type="ARBA" id="ARBA00023136"/>
    </source>
</evidence>
<protein>
    <submittedName>
        <fullName evidence="12">TonB-dependent receptor</fullName>
    </submittedName>
</protein>
<dbReference type="AlphaFoldDB" id="A0A432JK88"/>
<dbReference type="SUPFAM" id="SSF56935">
    <property type="entry name" value="Porins"/>
    <property type="match status" value="1"/>
</dbReference>